<accession>A0ABS7JKC5</accession>
<organism evidence="1 2">
    <name type="scientific">Qipengyuania pacifica</name>
    <dbReference type="NCBI Taxonomy" id="2860199"/>
    <lineage>
        <taxon>Bacteria</taxon>
        <taxon>Pseudomonadati</taxon>
        <taxon>Pseudomonadota</taxon>
        <taxon>Alphaproteobacteria</taxon>
        <taxon>Sphingomonadales</taxon>
        <taxon>Erythrobacteraceae</taxon>
        <taxon>Qipengyuania</taxon>
    </lineage>
</organism>
<sequence>MMLTQEQYEYLDNALRINPTVKPRQSAYPFDDGHKPIHTQCQVTAMHLERTRGWAAQIGVQWLDKGGFLLPWPHVINWVYSDLFDFSLSINEHKIGFTLMGNDVEMANAITASSGHGYGLTQDGQWMDPLLDKLHKRWFGKLKRFSLIEDQQFNPHFSI</sequence>
<protein>
    <submittedName>
        <fullName evidence="1">Uncharacterized protein</fullName>
    </submittedName>
</protein>
<comment type="caution">
    <text evidence="1">The sequence shown here is derived from an EMBL/GenBank/DDBJ whole genome shotgun (WGS) entry which is preliminary data.</text>
</comment>
<evidence type="ECO:0000313" key="2">
    <source>
        <dbReference type="Proteomes" id="UP000776651"/>
    </source>
</evidence>
<dbReference type="RefSeq" id="WP_221598942.1">
    <property type="nucleotide sequence ID" value="NZ_JAIGNQ010000005.1"/>
</dbReference>
<reference evidence="1 2" key="1">
    <citation type="submission" date="2021-08" db="EMBL/GenBank/DDBJ databases">
        <title>Comparative Genomics Analysis of the Genus Qipengyuania Reveals Extensive Genetic Diversity and Metabolic Versatility, Including the Description of Fifteen Novel Species.</title>
        <authorList>
            <person name="Liu Y."/>
        </authorList>
    </citation>
    <scope>NUCLEOTIDE SEQUENCE [LARGE SCALE GENOMIC DNA]</scope>
    <source>
        <strain evidence="1 2">GH25</strain>
    </source>
</reference>
<dbReference type="EMBL" id="JAIGNQ010000005">
    <property type="protein sequence ID" value="MBX7489841.1"/>
    <property type="molecule type" value="Genomic_DNA"/>
</dbReference>
<evidence type="ECO:0000313" key="1">
    <source>
        <dbReference type="EMBL" id="MBX7489841.1"/>
    </source>
</evidence>
<name>A0ABS7JKC5_9SPHN</name>
<dbReference type="Proteomes" id="UP000776651">
    <property type="component" value="Unassembled WGS sequence"/>
</dbReference>
<gene>
    <name evidence="1" type="ORF">K3177_15135</name>
</gene>
<keyword evidence="2" id="KW-1185">Reference proteome</keyword>
<proteinExistence type="predicted"/>